<dbReference type="InterPro" id="IPR018060">
    <property type="entry name" value="HTH_AraC"/>
</dbReference>
<keyword evidence="2" id="KW-0238">DNA-binding</keyword>
<dbReference type="SUPFAM" id="SSF46689">
    <property type="entry name" value="Homeodomain-like"/>
    <property type="match status" value="2"/>
</dbReference>
<dbReference type="GO" id="GO:0003700">
    <property type="term" value="F:DNA-binding transcription factor activity"/>
    <property type="evidence" value="ECO:0007669"/>
    <property type="project" value="InterPro"/>
</dbReference>
<dbReference type="GO" id="GO:0043565">
    <property type="term" value="F:sequence-specific DNA binding"/>
    <property type="evidence" value="ECO:0007669"/>
    <property type="project" value="InterPro"/>
</dbReference>
<dbReference type="PROSITE" id="PS01124">
    <property type="entry name" value="HTH_ARAC_FAMILY_2"/>
    <property type="match status" value="1"/>
</dbReference>
<protein>
    <submittedName>
        <fullName evidence="5">Helix-turn-helix transcriptional regulator</fullName>
    </submittedName>
</protein>
<dbReference type="EMBL" id="CP059319">
    <property type="protein sequence ID" value="QTH23184.1"/>
    <property type="molecule type" value="Genomic_DNA"/>
</dbReference>
<dbReference type="OMA" id="KENACEY"/>
<dbReference type="InterPro" id="IPR009057">
    <property type="entry name" value="Homeodomain-like_sf"/>
</dbReference>
<dbReference type="Proteomes" id="UP000664914">
    <property type="component" value="Chromosome"/>
</dbReference>
<gene>
    <name evidence="5" type="ORF">HRJ34_06650</name>
</gene>
<evidence type="ECO:0000259" key="4">
    <source>
        <dbReference type="PROSITE" id="PS01124"/>
    </source>
</evidence>
<evidence type="ECO:0000256" key="2">
    <source>
        <dbReference type="ARBA" id="ARBA00023125"/>
    </source>
</evidence>
<sequence length="319" mass="35357">MEADRLFDLFHSEAFSELPLTFAQGRHGCAPNLSAAPWGRAHDLGYIFYYPTYFAQARIELRHHLIGIEYEPGVVRVQLGSGLSLDRIVKSRSFYFVPAGSTIEVRKENACEYVLITLDPERSASLLPELEAFGMLENVIDDRISDAAFRFRRDLLRDGAADDSVQELVRTVIDVLRRGPGDIGAGSERVRISSLRLKRALDYIGRHYSKKISVEEIAAAVGGISAFHFAHVFRSSLGQAPHQYVLEHKLHRARTLLIETQGDIAGIAYAVGFSSQAHMTEAFSRRMGVTPAQLRRAAEMLMPGRSATSLAFAGPHGMA</sequence>
<evidence type="ECO:0000256" key="3">
    <source>
        <dbReference type="ARBA" id="ARBA00023163"/>
    </source>
</evidence>
<proteinExistence type="predicted"/>
<dbReference type="AlphaFoldDB" id="A0A975D5J8"/>
<organism evidence="5 6">
    <name type="scientific">Rhizorhabdus wittichii</name>
    <dbReference type="NCBI Taxonomy" id="160791"/>
    <lineage>
        <taxon>Bacteria</taxon>
        <taxon>Pseudomonadati</taxon>
        <taxon>Pseudomonadota</taxon>
        <taxon>Alphaproteobacteria</taxon>
        <taxon>Sphingomonadales</taxon>
        <taxon>Sphingomonadaceae</taxon>
        <taxon>Rhizorhabdus</taxon>
    </lineage>
</organism>
<evidence type="ECO:0000313" key="6">
    <source>
        <dbReference type="Proteomes" id="UP000664914"/>
    </source>
</evidence>
<name>A0A975D5J8_9SPHN</name>
<dbReference type="Gene3D" id="1.10.10.60">
    <property type="entry name" value="Homeodomain-like"/>
    <property type="match status" value="2"/>
</dbReference>
<reference evidence="5" key="1">
    <citation type="submission" date="2020-07" db="EMBL/GenBank/DDBJ databases">
        <authorList>
            <person name="Camacho E."/>
        </authorList>
    </citation>
    <scope>NUCLEOTIDE SEQUENCE</scope>
    <source>
        <strain evidence="5">MPO218</strain>
    </source>
</reference>
<dbReference type="Pfam" id="PF12833">
    <property type="entry name" value="HTH_18"/>
    <property type="match status" value="1"/>
</dbReference>
<dbReference type="SMART" id="SM00342">
    <property type="entry name" value="HTH_ARAC"/>
    <property type="match status" value="1"/>
</dbReference>
<keyword evidence="1" id="KW-0805">Transcription regulation</keyword>
<dbReference type="InterPro" id="IPR050204">
    <property type="entry name" value="AraC_XylS_family_regulators"/>
</dbReference>
<evidence type="ECO:0000256" key="1">
    <source>
        <dbReference type="ARBA" id="ARBA00023015"/>
    </source>
</evidence>
<dbReference type="RefSeq" id="WP_011951663.1">
    <property type="nucleotide sequence ID" value="NZ_CP059319.1"/>
</dbReference>
<keyword evidence="3" id="KW-0804">Transcription</keyword>
<accession>A0A975D5J8</accession>
<feature type="domain" description="HTH araC/xylS-type" evidence="4">
    <location>
        <begin position="198"/>
        <end position="297"/>
    </location>
</feature>
<dbReference type="PANTHER" id="PTHR46796">
    <property type="entry name" value="HTH-TYPE TRANSCRIPTIONAL ACTIVATOR RHAS-RELATED"/>
    <property type="match status" value="1"/>
</dbReference>
<evidence type="ECO:0000313" key="5">
    <source>
        <dbReference type="EMBL" id="QTH23184.1"/>
    </source>
</evidence>
<reference evidence="5" key="2">
    <citation type="submission" date="2021-04" db="EMBL/GenBank/DDBJ databases">
        <title>Isolation and genomic analysis of the ibuprofen-degrading bacterium Sphingomonas strain MPO218.</title>
        <authorList>
            <person name="Aulestia M."/>
            <person name="Flores A."/>
            <person name="Mangas E.L."/>
            <person name="Perez-Pulido A.J."/>
            <person name="Santero E."/>
            <person name="Camacho E.M."/>
        </authorList>
    </citation>
    <scope>NUCLEOTIDE SEQUENCE</scope>
    <source>
        <strain evidence="5">MPO218</strain>
    </source>
</reference>